<comment type="caution">
    <text evidence="4">The sequence shown here is derived from an EMBL/GenBank/DDBJ whole genome shotgun (WGS) entry which is preliminary data.</text>
</comment>
<dbReference type="InterPro" id="IPR036691">
    <property type="entry name" value="Endo/exonu/phosph_ase_sf"/>
</dbReference>
<dbReference type="GO" id="GO:0005634">
    <property type="term" value="C:nucleus"/>
    <property type="evidence" value="ECO:0007669"/>
    <property type="project" value="UniProtKB-SubCell"/>
</dbReference>
<gene>
    <name evidence="4" type="ORF">FWK35_00012738</name>
</gene>
<dbReference type="EMBL" id="VUJU01000779">
    <property type="protein sequence ID" value="KAF0768397.1"/>
    <property type="molecule type" value="Genomic_DNA"/>
</dbReference>
<dbReference type="Pfam" id="PF00078">
    <property type="entry name" value="RVT_1"/>
    <property type="match status" value="2"/>
</dbReference>
<dbReference type="PANTHER" id="PTHR47027:SF20">
    <property type="entry name" value="REVERSE TRANSCRIPTASE-LIKE PROTEIN WITH RNA-DIRECTED DNA POLYMERASE DOMAIN"/>
    <property type="match status" value="1"/>
</dbReference>
<dbReference type="InterPro" id="IPR000477">
    <property type="entry name" value="RT_dom"/>
</dbReference>
<dbReference type="Gene3D" id="3.30.70.270">
    <property type="match status" value="1"/>
</dbReference>
<evidence type="ECO:0000259" key="3">
    <source>
        <dbReference type="PROSITE" id="PS50878"/>
    </source>
</evidence>
<dbReference type="CDD" id="cd01650">
    <property type="entry name" value="RT_nLTR_like"/>
    <property type="match status" value="1"/>
</dbReference>
<evidence type="ECO:0000313" key="4">
    <source>
        <dbReference type="EMBL" id="KAF0768397.1"/>
    </source>
</evidence>
<dbReference type="PANTHER" id="PTHR47027">
    <property type="entry name" value="REVERSE TRANSCRIPTASE DOMAIN-CONTAINING PROTEIN"/>
    <property type="match status" value="1"/>
</dbReference>
<evidence type="ECO:0000256" key="1">
    <source>
        <dbReference type="ARBA" id="ARBA00004123"/>
    </source>
</evidence>
<evidence type="ECO:0000313" key="5">
    <source>
        <dbReference type="Proteomes" id="UP000478052"/>
    </source>
</evidence>
<keyword evidence="4" id="KW-0548">Nucleotidyltransferase</keyword>
<keyword evidence="4" id="KW-0808">Transferase</keyword>
<accession>A0A6G0ZBV5</accession>
<dbReference type="GO" id="GO:0006355">
    <property type="term" value="P:regulation of DNA-templated transcription"/>
    <property type="evidence" value="ECO:0007669"/>
    <property type="project" value="InterPro"/>
</dbReference>
<name>A0A6G0ZBV5_APHCR</name>
<dbReference type="GO" id="GO:0003964">
    <property type="term" value="F:RNA-directed DNA polymerase activity"/>
    <property type="evidence" value="ECO:0007669"/>
    <property type="project" value="UniProtKB-KW"/>
</dbReference>
<dbReference type="OrthoDB" id="6765703at2759"/>
<organism evidence="4 5">
    <name type="scientific">Aphis craccivora</name>
    <name type="common">Cowpea aphid</name>
    <dbReference type="NCBI Taxonomy" id="307492"/>
    <lineage>
        <taxon>Eukaryota</taxon>
        <taxon>Metazoa</taxon>
        <taxon>Ecdysozoa</taxon>
        <taxon>Arthropoda</taxon>
        <taxon>Hexapoda</taxon>
        <taxon>Insecta</taxon>
        <taxon>Pterygota</taxon>
        <taxon>Neoptera</taxon>
        <taxon>Paraneoptera</taxon>
        <taxon>Hemiptera</taxon>
        <taxon>Sternorrhyncha</taxon>
        <taxon>Aphidomorpha</taxon>
        <taxon>Aphidoidea</taxon>
        <taxon>Aphididae</taxon>
        <taxon>Aphidini</taxon>
        <taxon>Aphis</taxon>
        <taxon>Aphis</taxon>
    </lineage>
</organism>
<feature type="domain" description="Reverse transcriptase" evidence="3">
    <location>
        <begin position="313"/>
        <end position="539"/>
    </location>
</feature>
<dbReference type="AlphaFoldDB" id="A0A6G0ZBV5"/>
<dbReference type="InterPro" id="IPR000637">
    <property type="entry name" value="HMGI/Y_DNA-bd_CS"/>
</dbReference>
<dbReference type="PROSITE" id="PS00354">
    <property type="entry name" value="HMGI_Y"/>
    <property type="match status" value="1"/>
</dbReference>
<dbReference type="Proteomes" id="UP000478052">
    <property type="component" value="Unassembled WGS sequence"/>
</dbReference>
<dbReference type="Gene3D" id="3.60.10.10">
    <property type="entry name" value="Endonuclease/exonuclease/phosphatase"/>
    <property type="match status" value="1"/>
</dbReference>
<keyword evidence="5" id="KW-1185">Reference proteome</keyword>
<comment type="subcellular location">
    <subcellularLocation>
        <location evidence="1">Nucleus</location>
    </subcellularLocation>
</comment>
<dbReference type="InterPro" id="IPR043128">
    <property type="entry name" value="Rev_trsase/Diguanyl_cyclase"/>
</dbReference>
<dbReference type="SUPFAM" id="SSF56219">
    <property type="entry name" value="DNase I-like"/>
    <property type="match status" value="1"/>
</dbReference>
<dbReference type="SUPFAM" id="SSF56672">
    <property type="entry name" value="DNA/RNA polymerases"/>
    <property type="match status" value="1"/>
</dbReference>
<proteinExistence type="predicted"/>
<keyword evidence="4" id="KW-0695">RNA-directed DNA polymerase</keyword>
<keyword evidence="2" id="KW-0539">Nucleus</keyword>
<evidence type="ECO:0000256" key="2">
    <source>
        <dbReference type="ARBA" id="ARBA00023242"/>
    </source>
</evidence>
<reference evidence="4 5" key="1">
    <citation type="submission" date="2019-08" db="EMBL/GenBank/DDBJ databases">
        <title>Whole genome of Aphis craccivora.</title>
        <authorList>
            <person name="Voronova N.V."/>
            <person name="Shulinski R.S."/>
            <person name="Bandarenka Y.V."/>
            <person name="Zhorov D.G."/>
            <person name="Warner D."/>
        </authorList>
    </citation>
    <scope>NUCLEOTIDE SEQUENCE [LARGE SCALE GENOMIC DNA]</scope>
    <source>
        <strain evidence="4">180601</strain>
        <tissue evidence="4">Whole Body</tissue>
    </source>
</reference>
<sequence length="672" mass="79241">MRYEKHILFPKLLSQHIEGYEQTHSICNRDFKKCGTSRRCKDIHKYTWKSPDGNTFNQIDHVAIDKRFKSSISDIRSYRGADCDSDHFLVIVKFRIKLKNVQKINNRMPKYNLEKLKEEGENQKYIESLTEKLRANQIEKLETSDRWTIIRNTTTETARKSLGEARKQAKKWYNNECRNAVLKEMNTVKKQDYTQGRVRNFFTAIKRHQKYNPTLKAIRDKHNRILLDPQMKASRWQEYFGELLNGEIPVTPIPAWEDQRAEQEVKDISLDETLSAINRLKNWKAPGSDGIPAELIKYGGLELHKTIYELCSRIWNEEIIPEEWNKAIVIPIHKKGDKMNCNNYRRISLLNTVYKVFSKILLGRLKPLAEECIGNYQCGFRKGKSTIDQLATIEQLLEKKYKYRQNIWKLEWIVHSLSEEFEVITGLKQGDALSPILFNIALEKVIRSVQSNKLGIKIDKTTLDLLGFADDLNLVGENKEMIVLNTKTLIQKAKKIGLEINEEKTKVMETFPEKDEEDLTVDNYVFEKAHSFKYLGVTITSNNDWNIEITSRLLKAERTFFSLIKFFKSKLFSRGTKLRLYMCINRVLRTICGPFFDTEENRWRRRKNKELREITKVPPITSRRPRGRPKKRWMDGVQQDLERLEVTEWKERIQDRDYWRAVTVAAKTLTEL</sequence>
<protein>
    <submittedName>
        <fullName evidence="4">Reverse transcriptase domain-containing protein</fullName>
    </submittedName>
</protein>
<dbReference type="PROSITE" id="PS50878">
    <property type="entry name" value="RT_POL"/>
    <property type="match status" value="1"/>
</dbReference>
<dbReference type="InterPro" id="IPR043502">
    <property type="entry name" value="DNA/RNA_pol_sf"/>
</dbReference>